<organism evidence="2 3">
    <name type="scientific">Gemmobacter caeni</name>
    <dbReference type="NCBI Taxonomy" id="589035"/>
    <lineage>
        <taxon>Bacteria</taxon>
        <taxon>Pseudomonadati</taxon>
        <taxon>Pseudomonadota</taxon>
        <taxon>Alphaproteobacteria</taxon>
        <taxon>Rhodobacterales</taxon>
        <taxon>Paracoccaceae</taxon>
        <taxon>Gemmobacter</taxon>
    </lineage>
</organism>
<accession>A0A2T6B4B6</accession>
<dbReference type="AlphaFoldDB" id="A0A2T6B4B6"/>
<evidence type="ECO:0000313" key="3">
    <source>
        <dbReference type="Proteomes" id="UP000244224"/>
    </source>
</evidence>
<name>A0A2T6B4B6_9RHOB</name>
<comment type="caution">
    <text evidence="2">The sequence shown here is derived from an EMBL/GenBank/DDBJ whole genome shotgun (WGS) entry which is preliminary data.</text>
</comment>
<reference evidence="2 3" key="1">
    <citation type="submission" date="2018-04" db="EMBL/GenBank/DDBJ databases">
        <title>Genomic Encyclopedia of Archaeal and Bacterial Type Strains, Phase II (KMG-II): from individual species to whole genera.</title>
        <authorList>
            <person name="Goeker M."/>
        </authorList>
    </citation>
    <scope>NUCLEOTIDE SEQUENCE [LARGE SCALE GENOMIC DNA]</scope>
    <source>
        <strain evidence="2 3">DSM 21823</strain>
    </source>
</reference>
<proteinExistence type="predicted"/>
<feature type="signal peptide" evidence="1">
    <location>
        <begin position="1"/>
        <end position="19"/>
    </location>
</feature>
<keyword evidence="1" id="KW-0732">Signal</keyword>
<protein>
    <recommendedName>
        <fullName evidence="4">TrbM protein</fullName>
    </recommendedName>
</protein>
<gene>
    <name evidence="2" type="ORF">C8N34_10436</name>
</gene>
<evidence type="ECO:0000313" key="2">
    <source>
        <dbReference type="EMBL" id="PTX50920.1"/>
    </source>
</evidence>
<dbReference type="OrthoDB" id="7659053at2"/>
<evidence type="ECO:0008006" key="4">
    <source>
        <dbReference type="Google" id="ProtNLM"/>
    </source>
</evidence>
<dbReference type="EMBL" id="QBKP01000004">
    <property type="protein sequence ID" value="PTX50920.1"/>
    <property type="molecule type" value="Genomic_DNA"/>
</dbReference>
<dbReference type="RefSeq" id="WP_054303080.1">
    <property type="nucleotide sequence ID" value="NZ_QBKP01000004.1"/>
</dbReference>
<keyword evidence="3" id="KW-1185">Reference proteome</keyword>
<feature type="chain" id="PRO_5015611677" description="TrbM protein" evidence="1">
    <location>
        <begin position="20"/>
        <end position="104"/>
    </location>
</feature>
<sequence>MKKLVLAGAFGALVLPVMATSVFAGSIERACLRSDRGSANPAICGCIQQVADMTLTGRDQRKAAKMMADPDLAHEVWISKREADDAFWERYKSFGQTAEAYCAG</sequence>
<evidence type="ECO:0000256" key="1">
    <source>
        <dbReference type="SAM" id="SignalP"/>
    </source>
</evidence>
<dbReference type="Proteomes" id="UP000244224">
    <property type="component" value="Unassembled WGS sequence"/>
</dbReference>